<dbReference type="GO" id="GO:0005886">
    <property type="term" value="C:plasma membrane"/>
    <property type="evidence" value="ECO:0007669"/>
    <property type="project" value="UniProtKB-SubCell"/>
</dbReference>
<evidence type="ECO:0000256" key="7">
    <source>
        <dbReference type="RuleBase" id="RU363032"/>
    </source>
</evidence>
<comment type="subcellular location">
    <subcellularLocation>
        <location evidence="1 7">Cell membrane</location>
        <topology evidence="1 7">Multi-pass membrane protein</topology>
    </subcellularLocation>
</comment>
<accession>A0A5P9YMC9</accession>
<proteinExistence type="inferred from homology"/>
<dbReference type="PANTHER" id="PTHR30193:SF41">
    <property type="entry name" value="DIACETYLCHITOBIOSE UPTAKE SYSTEM PERMEASE PROTEIN NGCF"/>
    <property type="match status" value="1"/>
</dbReference>
<evidence type="ECO:0000256" key="6">
    <source>
        <dbReference type="ARBA" id="ARBA00023136"/>
    </source>
</evidence>
<dbReference type="OrthoDB" id="9782326at2"/>
<dbReference type="GO" id="GO:0055085">
    <property type="term" value="P:transmembrane transport"/>
    <property type="evidence" value="ECO:0007669"/>
    <property type="project" value="InterPro"/>
</dbReference>
<dbReference type="InterPro" id="IPR035906">
    <property type="entry name" value="MetI-like_sf"/>
</dbReference>
<keyword evidence="5 7" id="KW-1133">Transmembrane helix</keyword>
<reference evidence="8 9" key="1">
    <citation type="submission" date="2019-10" db="EMBL/GenBank/DDBJ databases">
        <title>Nonomuraea sp. nov., isolated from Phyllanthus amarus.</title>
        <authorList>
            <person name="Klykleung N."/>
            <person name="Tanasupawat S."/>
        </authorList>
    </citation>
    <scope>NUCLEOTIDE SEQUENCE [LARGE SCALE GENOMIC DNA]</scope>
    <source>
        <strain evidence="8 9">PA1-10</strain>
    </source>
</reference>
<accession>A0A5C4WIP8</accession>
<keyword evidence="2 7" id="KW-0813">Transport</keyword>
<evidence type="ECO:0000256" key="2">
    <source>
        <dbReference type="ARBA" id="ARBA00022448"/>
    </source>
</evidence>
<dbReference type="PROSITE" id="PS50928">
    <property type="entry name" value="ABC_TM1"/>
    <property type="match status" value="1"/>
</dbReference>
<dbReference type="Pfam" id="PF00528">
    <property type="entry name" value="BPD_transp_1"/>
    <property type="match status" value="1"/>
</dbReference>
<feature type="transmembrane region" description="Helical" evidence="7">
    <location>
        <begin position="155"/>
        <end position="179"/>
    </location>
</feature>
<feature type="transmembrane region" description="Helical" evidence="7">
    <location>
        <begin position="260"/>
        <end position="281"/>
    </location>
</feature>
<feature type="transmembrane region" description="Helical" evidence="7">
    <location>
        <begin position="212"/>
        <end position="234"/>
    </location>
</feature>
<dbReference type="AlphaFoldDB" id="A0A5C4WIP8"/>
<feature type="transmembrane region" description="Helical" evidence="7">
    <location>
        <begin position="9"/>
        <end position="30"/>
    </location>
</feature>
<evidence type="ECO:0000313" key="8">
    <source>
        <dbReference type="EMBL" id="KAB8194190.1"/>
    </source>
</evidence>
<keyword evidence="6 7" id="KW-0472">Membrane</keyword>
<keyword evidence="9" id="KW-1185">Reference proteome</keyword>
<organism evidence="8 9">
    <name type="scientific">Nonomuraea phyllanthi</name>
    <dbReference type="NCBI Taxonomy" id="2219224"/>
    <lineage>
        <taxon>Bacteria</taxon>
        <taxon>Bacillati</taxon>
        <taxon>Actinomycetota</taxon>
        <taxon>Actinomycetes</taxon>
        <taxon>Streptosporangiales</taxon>
        <taxon>Streptosporangiaceae</taxon>
        <taxon>Nonomuraea</taxon>
    </lineage>
</organism>
<feature type="transmembrane region" description="Helical" evidence="7">
    <location>
        <begin position="71"/>
        <end position="92"/>
    </location>
</feature>
<comment type="similarity">
    <text evidence="7">Belongs to the binding-protein-dependent transport system permease family.</text>
</comment>
<evidence type="ECO:0000256" key="3">
    <source>
        <dbReference type="ARBA" id="ARBA00022475"/>
    </source>
</evidence>
<dbReference type="RefSeq" id="WP_139631802.1">
    <property type="nucleotide sequence ID" value="NZ_CP045572.1"/>
</dbReference>
<dbReference type="SUPFAM" id="SSF160964">
    <property type="entry name" value="MalF N-terminal region-like"/>
    <property type="match status" value="1"/>
</dbReference>
<dbReference type="InterPro" id="IPR000515">
    <property type="entry name" value="MetI-like"/>
</dbReference>
<comment type="caution">
    <text evidence="8">The sequence shown here is derived from an EMBL/GenBank/DDBJ whole genome shotgun (WGS) entry which is preliminary data.</text>
</comment>
<dbReference type="Gene3D" id="1.10.3720.10">
    <property type="entry name" value="MetI-like"/>
    <property type="match status" value="1"/>
</dbReference>
<gene>
    <name evidence="8" type="ORF">FH608_018640</name>
</gene>
<dbReference type="InterPro" id="IPR051393">
    <property type="entry name" value="ABC_transporter_permease"/>
</dbReference>
<keyword evidence="4 7" id="KW-0812">Transmembrane</keyword>
<name>A0A5C4WIP8_9ACTN</name>
<sequence length="292" mass="32494">MHKAAQRRIIIPFLMPALALLGIFFIYPLVKTVDLSLNEFSRTGMMRFVGIEQYRLLAGDPAFFNSLKNTFLMTLIGSCMLFPPAMAIAWALSQRIHGERFFRFVVFAPVVLSVAVVSLMWKFLYHPTLGLINPALKSMGLGALAKTWLGDPATALAAVTFVSVWHGIGIWIVLLCAGFERLPADVLQAARIDGAGEWRVFRSIMLPMMRDLLRMLAILWVVQSLQTFAFVYIMTAGGPFGSTDTVGTLMYRVAFDRADFGYAAAIGVVLVLVMLTVAKLLNKVMKRDDLQY</sequence>
<evidence type="ECO:0000256" key="5">
    <source>
        <dbReference type="ARBA" id="ARBA00022989"/>
    </source>
</evidence>
<keyword evidence="3" id="KW-1003">Cell membrane</keyword>
<dbReference type="PANTHER" id="PTHR30193">
    <property type="entry name" value="ABC TRANSPORTER PERMEASE PROTEIN"/>
    <property type="match status" value="1"/>
</dbReference>
<evidence type="ECO:0000313" key="9">
    <source>
        <dbReference type="Proteomes" id="UP000312512"/>
    </source>
</evidence>
<protein>
    <submittedName>
        <fullName evidence="8">ABC transporter permease subunit</fullName>
    </submittedName>
</protein>
<dbReference type="Proteomes" id="UP000312512">
    <property type="component" value="Unassembled WGS sequence"/>
</dbReference>
<evidence type="ECO:0000256" key="1">
    <source>
        <dbReference type="ARBA" id="ARBA00004651"/>
    </source>
</evidence>
<dbReference type="CDD" id="cd06261">
    <property type="entry name" value="TM_PBP2"/>
    <property type="match status" value="1"/>
</dbReference>
<dbReference type="EMBL" id="VDLX02000006">
    <property type="protein sequence ID" value="KAB8194190.1"/>
    <property type="molecule type" value="Genomic_DNA"/>
</dbReference>
<evidence type="ECO:0000256" key="4">
    <source>
        <dbReference type="ARBA" id="ARBA00022692"/>
    </source>
</evidence>
<feature type="transmembrane region" description="Helical" evidence="7">
    <location>
        <begin position="104"/>
        <end position="124"/>
    </location>
</feature>
<dbReference type="SUPFAM" id="SSF161098">
    <property type="entry name" value="MetI-like"/>
    <property type="match status" value="1"/>
</dbReference>